<dbReference type="FunFam" id="1.10.3380.20:FF:000001">
    <property type="entry name" value="DNA polymerase theta"/>
    <property type="match status" value="1"/>
</dbReference>
<comment type="cofactor">
    <cofactor evidence="1">
        <name>Mg(2+)</name>
        <dbReference type="ChEBI" id="CHEBI:18420"/>
    </cofactor>
</comment>
<dbReference type="InterPro" id="IPR001650">
    <property type="entry name" value="Helicase_C-like"/>
</dbReference>
<dbReference type="InterPro" id="IPR036390">
    <property type="entry name" value="WH_DNA-bd_sf"/>
</dbReference>
<comment type="subcellular location">
    <subcellularLocation>
        <location evidence="2">Nucleus</location>
    </subcellularLocation>
</comment>
<reference evidence="20 21" key="1">
    <citation type="journal article" date="2021" name="BMC Biol.">
        <title>Horizontally acquired antibacterial genes associated with adaptive radiation of ladybird beetles.</title>
        <authorList>
            <person name="Li H.S."/>
            <person name="Tang X.F."/>
            <person name="Huang Y.H."/>
            <person name="Xu Z.Y."/>
            <person name="Chen M.L."/>
            <person name="Du X.Y."/>
            <person name="Qiu B.Y."/>
            <person name="Chen P.T."/>
            <person name="Zhang W."/>
            <person name="Slipinski A."/>
            <person name="Escalona H.E."/>
            <person name="Waterhouse R.M."/>
            <person name="Zwick A."/>
            <person name="Pang H."/>
        </authorList>
    </citation>
    <scope>NUCLEOTIDE SEQUENCE [LARGE SCALE GENOMIC DNA]</scope>
    <source>
        <strain evidence="20">SYSU2018</strain>
    </source>
</reference>
<evidence type="ECO:0000256" key="12">
    <source>
        <dbReference type="ARBA" id="ARBA00022932"/>
    </source>
</evidence>
<evidence type="ECO:0000313" key="20">
    <source>
        <dbReference type="EMBL" id="KAL3276560.1"/>
    </source>
</evidence>
<dbReference type="InterPro" id="IPR014001">
    <property type="entry name" value="Helicase_ATP-bd"/>
</dbReference>
<protein>
    <recommendedName>
        <fullName evidence="17">DNA polymerase theta</fullName>
        <ecNumber evidence="4">2.7.7.7</ecNumber>
    </recommendedName>
</protein>
<evidence type="ECO:0000256" key="3">
    <source>
        <dbReference type="ARBA" id="ARBA00007705"/>
    </source>
</evidence>
<keyword evidence="11" id="KW-0067">ATP-binding</keyword>
<dbReference type="GO" id="GO:0003887">
    <property type="term" value="F:DNA-directed DNA polymerase activity"/>
    <property type="evidence" value="ECO:0007669"/>
    <property type="project" value="UniProtKB-KW"/>
</dbReference>
<dbReference type="InterPro" id="IPR011545">
    <property type="entry name" value="DEAD/DEAH_box_helicase_dom"/>
</dbReference>
<evidence type="ECO:0000256" key="5">
    <source>
        <dbReference type="ARBA" id="ARBA00022679"/>
    </source>
</evidence>
<dbReference type="PROSITE" id="PS51192">
    <property type="entry name" value="HELICASE_ATP_BIND_1"/>
    <property type="match status" value="1"/>
</dbReference>
<dbReference type="GO" id="GO:0016787">
    <property type="term" value="F:hydrolase activity"/>
    <property type="evidence" value="ECO:0007669"/>
    <property type="project" value="UniProtKB-KW"/>
</dbReference>
<dbReference type="PANTHER" id="PTHR47961:SF6">
    <property type="entry name" value="DNA-DIRECTED DNA POLYMERASE"/>
    <property type="match status" value="1"/>
</dbReference>
<evidence type="ECO:0000256" key="16">
    <source>
        <dbReference type="ARBA" id="ARBA00049244"/>
    </source>
</evidence>
<evidence type="ECO:0000256" key="11">
    <source>
        <dbReference type="ARBA" id="ARBA00022840"/>
    </source>
</evidence>
<evidence type="ECO:0000259" key="18">
    <source>
        <dbReference type="PROSITE" id="PS51192"/>
    </source>
</evidence>
<dbReference type="Pfam" id="PF21099">
    <property type="entry name" value="POLQ_helical"/>
    <property type="match status" value="1"/>
</dbReference>
<dbReference type="GO" id="GO:0043138">
    <property type="term" value="F:3'-5' DNA helicase activity"/>
    <property type="evidence" value="ECO:0007669"/>
    <property type="project" value="UniProtKB-EC"/>
</dbReference>
<keyword evidence="7" id="KW-0547">Nucleotide-binding</keyword>
<dbReference type="AlphaFoldDB" id="A0ABD2NDP0"/>
<dbReference type="InterPro" id="IPR046931">
    <property type="entry name" value="HTH_61"/>
</dbReference>
<keyword evidence="12" id="KW-0239">DNA-directed DNA polymerase</keyword>
<dbReference type="GO" id="GO:0097681">
    <property type="term" value="P:double-strand break repair via alternative nonhomologous end joining"/>
    <property type="evidence" value="ECO:0007669"/>
    <property type="project" value="UniProtKB-ARBA"/>
</dbReference>
<dbReference type="Pfam" id="PF00271">
    <property type="entry name" value="Helicase_C"/>
    <property type="match status" value="1"/>
</dbReference>
<evidence type="ECO:0000313" key="21">
    <source>
        <dbReference type="Proteomes" id="UP001516400"/>
    </source>
</evidence>
<keyword evidence="9" id="KW-0378">Hydrolase</keyword>
<evidence type="ECO:0000256" key="4">
    <source>
        <dbReference type="ARBA" id="ARBA00012417"/>
    </source>
</evidence>
<evidence type="ECO:0000256" key="13">
    <source>
        <dbReference type="ARBA" id="ARBA00023204"/>
    </source>
</evidence>
<accession>A0ABD2NDP0</accession>
<dbReference type="InterPro" id="IPR050474">
    <property type="entry name" value="Hel308_SKI2-like"/>
</dbReference>
<dbReference type="SMART" id="SM00490">
    <property type="entry name" value="HELICc"/>
    <property type="match status" value="1"/>
</dbReference>
<keyword evidence="21" id="KW-1185">Reference proteome</keyword>
<dbReference type="GO" id="GO:0005634">
    <property type="term" value="C:nucleus"/>
    <property type="evidence" value="ECO:0007669"/>
    <property type="project" value="UniProtKB-SubCell"/>
</dbReference>
<keyword evidence="6" id="KW-0548">Nucleotidyltransferase</keyword>
<feature type="domain" description="Helicase ATP-binding" evidence="18">
    <location>
        <begin position="221"/>
        <end position="351"/>
    </location>
</feature>
<evidence type="ECO:0000259" key="19">
    <source>
        <dbReference type="PROSITE" id="PS51194"/>
    </source>
</evidence>
<keyword evidence="10" id="KW-0347">Helicase</keyword>
<evidence type="ECO:0000256" key="14">
    <source>
        <dbReference type="ARBA" id="ARBA00023242"/>
    </source>
</evidence>
<sequence>MNDTLDYFAVSEIDNFVNENLLNTQRHNGTTQSISKDAHNSISFDDSIFLDDYISQVVSTDDNSENTFLANGFHENIIESCNIKPDQIDESIACSERSEEKLILKNSEIGVDNLSSEIREDKSDILNVNFQNARYNKSLPLPIENHVSSEKFSALSSIHKSECCDNSVSDNEITSQSRNSDSHLLSSWGLPELVLKNYEKRNIISMFDWQLECLSKNQIVKENKNLVYSAPTSAGKTLVAEVLAIKCLFERNKKIFLDHLMAVGTIEKCNSLVNRLLEEGKLEDIGLVIIDEVHLLGDPHRGYLLELLLTKLKYIMCKNENIQIQIVGMSATLPNLDLLAKWLDAELFTTNFRPIPLHEMVYVNKELYNNEFKLLRKLSNIPELATDTDDILQLCLETIEMSCSVLMFCPTKNWCENLAQQVAMAFWRIGRSNTDLSKILHKNLSVDKITEILEQLKYCPSGLDKILKNTIAFGVAFHHAGLTMEERDIIEGGFRNGGIRLLIATSTLSSGVNLPARRVIIRSPIFNGRPIDILTYRQMIGRAGRMGIDSEGQSILICQKSDYNTAKFLTQSSLKPVQSCLEDVGKFKRAILEIIASGVASSPDDINIFEKCTLISVQDPEATEKIDPITQVVEFLVNFQFIRLHVMEDGSSKYFPTALGKACLSSSMPPGEGLELFTELEKARQCFVLETELHLIYTVTPYSACYQWSSIDWMFYLNLWEKLPLSMKRVGELVGVRESVIVNATRGKLPDSSKLFTHKRFYVSLILQDLVNEKPLDEVAAKFNCNRGVLQSLQQSASTFAGMVTSFSRQLGWSSVEILISQFQDRLQFGVNRDLLDLMRLPCLNSKQARAFFNAGIETLIQLANSDTCTIENILHKVVPFENIKEREGETEHQFKQRYNLRTIWITGKQGLTEKEAAVLILKDAREYLEHEMGVENIKWGCVEEEISETSSSNDSLIEQNVAEGTFRVNSEDETGHEVLPHKKNSCNSHSKVLVEPNICYSGDNTPKISKSSLKVNNKENKPVENCIEKVVSSDRKI</sequence>
<proteinExistence type="inferred from homology"/>
<evidence type="ECO:0000256" key="8">
    <source>
        <dbReference type="ARBA" id="ARBA00022763"/>
    </source>
</evidence>
<dbReference type="Gene3D" id="1.10.3380.20">
    <property type="match status" value="1"/>
</dbReference>
<evidence type="ECO:0000256" key="15">
    <source>
        <dbReference type="ARBA" id="ARBA00048988"/>
    </source>
</evidence>
<feature type="domain" description="Helicase C-terminal" evidence="19">
    <location>
        <begin position="390"/>
        <end position="610"/>
    </location>
</feature>
<dbReference type="Pfam" id="PF20470">
    <property type="entry name" value="HTH_61"/>
    <property type="match status" value="1"/>
</dbReference>
<evidence type="ECO:0000256" key="17">
    <source>
        <dbReference type="ARBA" id="ARBA00074669"/>
    </source>
</evidence>
<dbReference type="PANTHER" id="PTHR47961">
    <property type="entry name" value="DNA POLYMERASE THETA, PUTATIVE (AFU_ORTHOLOGUE AFUA_1G05260)-RELATED"/>
    <property type="match status" value="1"/>
</dbReference>
<dbReference type="PROSITE" id="PS51194">
    <property type="entry name" value="HELICASE_CTER"/>
    <property type="match status" value="1"/>
</dbReference>
<evidence type="ECO:0000256" key="10">
    <source>
        <dbReference type="ARBA" id="ARBA00022806"/>
    </source>
</evidence>
<keyword evidence="5" id="KW-0808">Transferase</keyword>
<dbReference type="Pfam" id="PF00270">
    <property type="entry name" value="DEAD"/>
    <property type="match status" value="1"/>
</dbReference>
<evidence type="ECO:0000256" key="2">
    <source>
        <dbReference type="ARBA" id="ARBA00004123"/>
    </source>
</evidence>
<comment type="caution">
    <text evidence="20">The sequence shown here is derived from an EMBL/GenBank/DDBJ whole genome shotgun (WGS) entry which is preliminary data.</text>
</comment>
<dbReference type="InterPro" id="IPR048960">
    <property type="entry name" value="POLQ-like_helical"/>
</dbReference>
<organism evidence="20 21">
    <name type="scientific">Cryptolaemus montrouzieri</name>
    <dbReference type="NCBI Taxonomy" id="559131"/>
    <lineage>
        <taxon>Eukaryota</taxon>
        <taxon>Metazoa</taxon>
        <taxon>Ecdysozoa</taxon>
        <taxon>Arthropoda</taxon>
        <taxon>Hexapoda</taxon>
        <taxon>Insecta</taxon>
        <taxon>Pterygota</taxon>
        <taxon>Neoptera</taxon>
        <taxon>Endopterygota</taxon>
        <taxon>Coleoptera</taxon>
        <taxon>Polyphaga</taxon>
        <taxon>Cucujiformia</taxon>
        <taxon>Coccinelloidea</taxon>
        <taxon>Coccinellidae</taxon>
        <taxon>Scymninae</taxon>
        <taxon>Scymnini</taxon>
        <taxon>Cryptolaemus</taxon>
    </lineage>
</organism>
<comment type="catalytic activity">
    <reaction evidence="15">
        <text>ATP + H2O = ADP + phosphate + H(+)</text>
        <dbReference type="Rhea" id="RHEA:13065"/>
        <dbReference type="ChEBI" id="CHEBI:15377"/>
        <dbReference type="ChEBI" id="CHEBI:15378"/>
        <dbReference type="ChEBI" id="CHEBI:30616"/>
        <dbReference type="ChEBI" id="CHEBI:43474"/>
        <dbReference type="ChEBI" id="CHEBI:456216"/>
        <dbReference type="EC" id="5.6.2.4"/>
    </reaction>
</comment>
<evidence type="ECO:0000256" key="1">
    <source>
        <dbReference type="ARBA" id="ARBA00001946"/>
    </source>
</evidence>
<dbReference type="FunFam" id="3.40.50.300:FF:000885">
    <property type="entry name" value="DNA polymerase theta"/>
    <property type="match status" value="1"/>
</dbReference>
<evidence type="ECO:0000256" key="9">
    <source>
        <dbReference type="ARBA" id="ARBA00022801"/>
    </source>
</evidence>
<evidence type="ECO:0000256" key="7">
    <source>
        <dbReference type="ARBA" id="ARBA00022741"/>
    </source>
</evidence>
<dbReference type="Gene3D" id="3.40.50.300">
    <property type="entry name" value="P-loop containing nucleotide triphosphate hydrolases"/>
    <property type="match status" value="3"/>
</dbReference>
<keyword evidence="14" id="KW-0539">Nucleus</keyword>
<comment type="catalytic activity">
    <reaction evidence="16">
        <text>DNA(n) + a 2'-deoxyribonucleoside 5'-triphosphate = DNA(n+1) + diphosphate</text>
        <dbReference type="Rhea" id="RHEA:22508"/>
        <dbReference type="Rhea" id="RHEA-COMP:17339"/>
        <dbReference type="Rhea" id="RHEA-COMP:17340"/>
        <dbReference type="ChEBI" id="CHEBI:33019"/>
        <dbReference type="ChEBI" id="CHEBI:61560"/>
        <dbReference type="ChEBI" id="CHEBI:173112"/>
        <dbReference type="EC" id="2.7.7.7"/>
    </reaction>
</comment>
<keyword evidence="13" id="KW-0234">DNA repair</keyword>
<name>A0ABD2NDP0_9CUCU</name>
<dbReference type="InterPro" id="IPR027417">
    <property type="entry name" value="P-loop_NTPase"/>
</dbReference>
<dbReference type="SUPFAM" id="SSF52540">
    <property type="entry name" value="P-loop containing nucleoside triphosphate hydrolases"/>
    <property type="match status" value="2"/>
</dbReference>
<comment type="similarity">
    <text evidence="3">Belongs to the DNA polymerase type-A family.</text>
</comment>
<dbReference type="GO" id="GO:0005524">
    <property type="term" value="F:ATP binding"/>
    <property type="evidence" value="ECO:0007669"/>
    <property type="project" value="UniProtKB-KW"/>
</dbReference>
<keyword evidence="8" id="KW-0227">DNA damage</keyword>
<dbReference type="EC" id="2.7.7.7" evidence="4"/>
<gene>
    <name evidence="20" type="ORF">HHI36_011934</name>
</gene>
<dbReference type="SUPFAM" id="SSF158702">
    <property type="entry name" value="Sec63 N-terminal domain-like"/>
    <property type="match status" value="1"/>
</dbReference>
<dbReference type="CDD" id="cd18795">
    <property type="entry name" value="SF2_C_Ski2"/>
    <property type="match status" value="1"/>
</dbReference>
<dbReference type="SUPFAM" id="SSF46785">
    <property type="entry name" value="Winged helix' DNA-binding domain"/>
    <property type="match status" value="1"/>
</dbReference>
<dbReference type="Proteomes" id="UP001516400">
    <property type="component" value="Unassembled WGS sequence"/>
</dbReference>
<dbReference type="SMART" id="SM00487">
    <property type="entry name" value="DEXDc"/>
    <property type="match status" value="1"/>
</dbReference>
<dbReference type="EMBL" id="JABFTP020000103">
    <property type="protein sequence ID" value="KAL3276560.1"/>
    <property type="molecule type" value="Genomic_DNA"/>
</dbReference>
<evidence type="ECO:0000256" key="6">
    <source>
        <dbReference type="ARBA" id="ARBA00022695"/>
    </source>
</evidence>